<dbReference type="GO" id="GO:0020037">
    <property type="term" value="F:heme binding"/>
    <property type="evidence" value="ECO:0007669"/>
    <property type="project" value="InterPro"/>
</dbReference>
<comment type="subcellular location">
    <subcellularLocation>
        <location evidence="1">Cell envelope</location>
    </subcellularLocation>
</comment>
<evidence type="ECO:0000256" key="5">
    <source>
        <dbReference type="ARBA" id="ARBA00023002"/>
    </source>
</evidence>
<dbReference type="STRING" id="377629.TERTU_0829"/>
<dbReference type="InterPro" id="IPR051395">
    <property type="entry name" value="Cytochrome_c_Peroxidase/MauG"/>
</dbReference>
<feature type="domain" description="Cytochrome c" evidence="10">
    <location>
        <begin position="49"/>
        <end position="150"/>
    </location>
</feature>
<dbReference type="GO" id="GO:0030313">
    <property type="term" value="C:cell envelope"/>
    <property type="evidence" value="ECO:0007669"/>
    <property type="project" value="UniProtKB-SubCell"/>
</dbReference>
<dbReference type="SUPFAM" id="SSF46626">
    <property type="entry name" value="Cytochrome c"/>
    <property type="match status" value="2"/>
</dbReference>
<keyword evidence="5" id="KW-0560">Oxidoreductase</keyword>
<dbReference type="PROSITE" id="PS51007">
    <property type="entry name" value="CYTC"/>
    <property type="match status" value="2"/>
</dbReference>
<gene>
    <name evidence="11" type="ordered locus">TERTU_0829</name>
</gene>
<dbReference type="InterPro" id="IPR009056">
    <property type="entry name" value="Cyt_c-like_dom"/>
</dbReference>
<evidence type="ECO:0000256" key="4">
    <source>
        <dbReference type="ARBA" id="ARBA00022729"/>
    </source>
</evidence>
<dbReference type="GO" id="GO:0009055">
    <property type="term" value="F:electron transfer activity"/>
    <property type="evidence" value="ECO:0007669"/>
    <property type="project" value="InterPro"/>
</dbReference>
<proteinExistence type="predicted"/>
<protein>
    <submittedName>
        <fullName evidence="11">Di-heme cytochrome c peroxidase</fullName>
    </submittedName>
</protein>
<dbReference type="Gene3D" id="1.10.760.10">
    <property type="entry name" value="Cytochrome c-like domain"/>
    <property type="match status" value="2"/>
</dbReference>
<evidence type="ECO:0000256" key="8">
    <source>
        <dbReference type="SAM" id="MobiDB-lite"/>
    </source>
</evidence>
<evidence type="ECO:0000256" key="9">
    <source>
        <dbReference type="SAM" id="SignalP"/>
    </source>
</evidence>
<keyword evidence="12" id="KW-1185">Reference proteome</keyword>
<accession>C5BPL1</accession>
<feature type="chain" id="PRO_5002947076" evidence="9">
    <location>
        <begin position="19"/>
        <end position="422"/>
    </location>
</feature>
<name>C5BPL1_TERTT</name>
<dbReference type="PANTHER" id="PTHR30600:SF10">
    <property type="entry name" value="BLL6722 PROTEIN"/>
    <property type="match status" value="1"/>
</dbReference>
<sequence>MKKTLSVLAVVAALQACGGSSGSTSTPSAPGSSSTSSSSSSGVMLTLNTREKLGEALFHDVNLSANRSQACATCHVPEHAFADNRTGPDSQVRATSLGDDGVSLGDRNTPTAAYAAFAPEFTTQGNRARLNSEQSDYEGPLGGQFLDGRAAGLADQAKGPPVNPVEMGMEDEASVVERLKENDEYLAAFNFLFGDTVFDDPAATYQAMADAIEAFERTDAFASFDSKYDKSLRGEYTYSPISKAAAGKALFFSQQFTNCATCHQLRPTGQAGETFTGYEYHNIGVPANTASRETSGQDLTFVDHGLLDHPDITASSEEGKFKVPTLRNVAITAPYMHNGVFRELTTVLEFYDHFQPESEHTLNPETGLAWENPEVDANIAEAELLDGRKLSDTDIENLECFLRTLTDERFEHLLPDDGKCDL</sequence>
<keyword evidence="3 7" id="KW-0479">Metal-binding</keyword>
<organism evidence="11 12">
    <name type="scientific">Teredinibacter turnerae (strain ATCC 39867 / T7901)</name>
    <dbReference type="NCBI Taxonomy" id="377629"/>
    <lineage>
        <taxon>Bacteria</taxon>
        <taxon>Pseudomonadati</taxon>
        <taxon>Pseudomonadota</taxon>
        <taxon>Gammaproteobacteria</taxon>
        <taxon>Cellvibrionales</taxon>
        <taxon>Cellvibrionaceae</taxon>
        <taxon>Teredinibacter</taxon>
    </lineage>
</organism>
<evidence type="ECO:0000256" key="6">
    <source>
        <dbReference type="ARBA" id="ARBA00023004"/>
    </source>
</evidence>
<evidence type="ECO:0000256" key="1">
    <source>
        <dbReference type="ARBA" id="ARBA00004196"/>
    </source>
</evidence>
<dbReference type="Proteomes" id="UP000009080">
    <property type="component" value="Chromosome"/>
</dbReference>
<dbReference type="eggNOG" id="COG1858">
    <property type="taxonomic scope" value="Bacteria"/>
</dbReference>
<evidence type="ECO:0000313" key="12">
    <source>
        <dbReference type="Proteomes" id="UP000009080"/>
    </source>
</evidence>
<keyword evidence="2 7" id="KW-0349">Heme</keyword>
<keyword evidence="11" id="KW-0575">Peroxidase</keyword>
<dbReference type="HOGENOM" id="CLU_034652_0_1_6"/>
<feature type="region of interest" description="Disordered" evidence="8">
    <location>
        <begin position="18"/>
        <end position="43"/>
    </location>
</feature>
<dbReference type="PANTHER" id="PTHR30600">
    <property type="entry name" value="CYTOCHROME C PEROXIDASE-RELATED"/>
    <property type="match status" value="1"/>
</dbReference>
<reference evidence="11 12" key="1">
    <citation type="journal article" date="2009" name="PLoS ONE">
        <title>The complete genome of Teredinibacter turnerae T7901: an intracellular endosymbiont of marine wood-boring bivalves (shipworms).</title>
        <authorList>
            <person name="Yang J.C."/>
            <person name="Madupu R."/>
            <person name="Durkin A.S."/>
            <person name="Ekborg N.A."/>
            <person name="Pedamallu C.S."/>
            <person name="Hostetler J.B."/>
            <person name="Radune D."/>
            <person name="Toms B.S."/>
            <person name="Henrissat B."/>
            <person name="Coutinho P.M."/>
            <person name="Schwarz S."/>
            <person name="Field L."/>
            <person name="Trindade-Silva A.E."/>
            <person name="Soares C.A.G."/>
            <person name="Elshahawi S."/>
            <person name="Hanora A."/>
            <person name="Schmidt E.W."/>
            <person name="Haygood M.G."/>
            <person name="Posfai J."/>
            <person name="Benner J."/>
            <person name="Madinger C."/>
            <person name="Nove J."/>
            <person name="Anton B."/>
            <person name="Chaudhary K."/>
            <person name="Foster J."/>
            <person name="Holman A."/>
            <person name="Kumar S."/>
            <person name="Lessard P.A."/>
            <person name="Luyten Y.A."/>
            <person name="Slatko B."/>
            <person name="Wood N."/>
            <person name="Wu B."/>
            <person name="Teplitski M."/>
            <person name="Mougous J.D."/>
            <person name="Ward N."/>
            <person name="Eisen J.A."/>
            <person name="Badger J.H."/>
            <person name="Distel D.L."/>
        </authorList>
    </citation>
    <scope>NUCLEOTIDE SEQUENCE [LARGE SCALE GENOMIC DNA]</scope>
    <source>
        <strain evidence="12">ATCC 39867 / T7901</strain>
    </source>
</reference>
<keyword evidence="4 9" id="KW-0732">Signal</keyword>
<dbReference type="InterPro" id="IPR036909">
    <property type="entry name" value="Cyt_c-like_dom_sf"/>
</dbReference>
<feature type="domain" description="Cytochrome c" evidence="10">
    <location>
        <begin position="242"/>
        <end position="406"/>
    </location>
</feature>
<dbReference type="InterPro" id="IPR004852">
    <property type="entry name" value="Di-haem_cyt_c_peroxidsae"/>
</dbReference>
<feature type="compositionally biased region" description="Low complexity" evidence="8">
    <location>
        <begin position="22"/>
        <end position="42"/>
    </location>
</feature>
<dbReference type="GO" id="GO:0046872">
    <property type="term" value="F:metal ion binding"/>
    <property type="evidence" value="ECO:0007669"/>
    <property type="project" value="UniProtKB-KW"/>
</dbReference>
<evidence type="ECO:0000256" key="2">
    <source>
        <dbReference type="ARBA" id="ARBA00022617"/>
    </source>
</evidence>
<evidence type="ECO:0000313" key="11">
    <source>
        <dbReference type="EMBL" id="ACR14215.1"/>
    </source>
</evidence>
<evidence type="ECO:0000256" key="7">
    <source>
        <dbReference type="PROSITE-ProRule" id="PRU00433"/>
    </source>
</evidence>
<dbReference type="GO" id="GO:0004130">
    <property type="term" value="F:cytochrome-c peroxidase activity"/>
    <property type="evidence" value="ECO:0007669"/>
    <property type="project" value="TreeGrafter"/>
</dbReference>
<evidence type="ECO:0000256" key="3">
    <source>
        <dbReference type="ARBA" id="ARBA00022723"/>
    </source>
</evidence>
<feature type="signal peptide" evidence="9">
    <location>
        <begin position="1"/>
        <end position="18"/>
    </location>
</feature>
<dbReference type="EMBL" id="CP001614">
    <property type="protein sequence ID" value="ACR14215.1"/>
    <property type="molecule type" value="Genomic_DNA"/>
</dbReference>
<dbReference type="RefSeq" id="WP_015820331.1">
    <property type="nucleotide sequence ID" value="NC_012997.1"/>
</dbReference>
<dbReference type="Pfam" id="PF03150">
    <property type="entry name" value="CCP_MauG"/>
    <property type="match status" value="1"/>
</dbReference>
<dbReference type="AlphaFoldDB" id="C5BPL1"/>
<dbReference type="KEGG" id="ttu:TERTU_0829"/>
<keyword evidence="6 7" id="KW-0408">Iron</keyword>
<evidence type="ECO:0000259" key="10">
    <source>
        <dbReference type="PROSITE" id="PS51007"/>
    </source>
</evidence>
<dbReference type="PROSITE" id="PS51257">
    <property type="entry name" value="PROKAR_LIPOPROTEIN"/>
    <property type="match status" value="1"/>
</dbReference>